<proteinExistence type="predicted"/>
<dbReference type="RefSeq" id="WP_068459844.1">
    <property type="nucleotide sequence ID" value="NZ_LMTR01000028.1"/>
</dbReference>
<protein>
    <submittedName>
        <fullName evidence="1">Uncharacterized protein</fullName>
    </submittedName>
</protein>
<comment type="caution">
    <text evidence="1">The sequence shown here is derived from an EMBL/GenBank/DDBJ whole genome shotgun (WGS) entry which is preliminary data.</text>
</comment>
<dbReference type="EMBL" id="LMTR01000028">
    <property type="protein sequence ID" value="KWT70717.1"/>
    <property type="molecule type" value="Genomic_DNA"/>
</dbReference>
<evidence type="ECO:0000313" key="1">
    <source>
        <dbReference type="EMBL" id="KWT70717.1"/>
    </source>
</evidence>
<dbReference type="Proteomes" id="UP000059074">
    <property type="component" value="Unassembled WGS sequence"/>
</dbReference>
<dbReference type="OrthoDB" id="6684064at2"/>
<dbReference type="AlphaFoldDB" id="A0A109BKX3"/>
<keyword evidence="2" id="KW-1185">Reference proteome</keyword>
<gene>
    <name evidence="1" type="ORF">APY04_0778</name>
</gene>
<sequence length="110" mass="12266">MSTASMIKANEMPAPDTLVDYGVGGVMCAMLHYVETDTPFVGIIREHGYEAKFETFGDAEPEDHPLFTEFENGENIVDRWRPEPPAGWQLGGVYDTEDGPCALFIRQIQP</sequence>
<name>A0A109BKX3_HYPSL</name>
<accession>A0A109BKX3</accession>
<organism evidence="1 2">
    <name type="scientific">Hyphomicrobium sulfonivorans</name>
    <dbReference type="NCBI Taxonomy" id="121290"/>
    <lineage>
        <taxon>Bacteria</taxon>
        <taxon>Pseudomonadati</taxon>
        <taxon>Pseudomonadota</taxon>
        <taxon>Alphaproteobacteria</taxon>
        <taxon>Hyphomicrobiales</taxon>
        <taxon>Hyphomicrobiaceae</taxon>
        <taxon>Hyphomicrobium</taxon>
    </lineage>
</organism>
<dbReference type="PATRIC" id="fig|121290.4.peg.3465"/>
<dbReference type="STRING" id="121290.APY04_0778"/>
<evidence type="ECO:0000313" key="2">
    <source>
        <dbReference type="Proteomes" id="UP000059074"/>
    </source>
</evidence>
<reference evidence="1 2" key="1">
    <citation type="submission" date="2015-10" db="EMBL/GenBank/DDBJ databases">
        <title>Transcriptomic analysis of a linuron degrading triple-species bacterial consortium.</title>
        <authorList>
            <person name="Albers P."/>
        </authorList>
    </citation>
    <scope>NUCLEOTIDE SEQUENCE [LARGE SCALE GENOMIC DNA]</scope>
    <source>
        <strain evidence="1 2">WDL6</strain>
    </source>
</reference>